<organism evidence="1 2">
    <name type="scientific">Citrus sinensis</name>
    <name type="common">Sweet orange</name>
    <name type="synonym">Citrus aurantium var. sinensis</name>
    <dbReference type="NCBI Taxonomy" id="2711"/>
    <lineage>
        <taxon>Eukaryota</taxon>
        <taxon>Viridiplantae</taxon>
        <taxon>Streptophyta</taxon>
        <taxon>Embryophyta</taxon>
        <taxon>Tracheophyta</taxon>
        <taxon>Spermatophyta</taxon>
        <taxon>Magnoliopsida</taxon>
        <taxon>eudicotyledons</taxon>
        <taxon>Gunneridae</taxon>
        <taxon>Pentapetalae</taxon>
        <taxon>rosids</taxon>
        <taxon>malvids</taxon>
        <taxon>Sapindales</taxon>
        <taxon>Rutaceae</taxon>
        <taxon>Aurantioideae</taxon>
        <taxon>Citrus</taxon>
    </lineage>
</organism>
<dbReference type="Proteomes" id="UP000829398">
    <property type="component" value="Chromosome 5"/>
</dbReference>
<comment type="caution">
    <text evidence="1">The sequence shown here is derived from an EMBL/GenBank/DDBJ whole genome shotgun (WGS) entry which is preliminary data.</text>
</comment>
<proteinExistence type="predicted"/>
<evidence type="ECO:0000313" key="1">
    <source>
        <dbReference type="EMBL" id="KAH9758874.1"/>
    </source>
</evidence>
<keyword evidence="2" id="KW-1185">Reference proteome</keyword>
<reference evidence="2" key="1">
    <citation type="journal article" date="2023" name="Hortic. Res.">
        <title>A chromosome-level phased genome enabling allele-level studies in sweet orange: a case study on citrus Huanglongbing tolerance.</title>
        <authorList>
            <person name="Wu B."/>
            <person name="Yu Q."/>
            <person name="Deng Z."/>
            <person name="Duan Y."/>
            <person name="Luo F."/>
            <person name="Gmitter F. Jr."/>
        </authorList>
    </citation>
    <scope>NUCLEOTIDE SEQUENCE [LARGE SCALE GENOMIC DNA]</scope>
    <source>
        <strain evidence="2">cv. Valencia</strain>
    </source>
</reference>
<evidence type="ECO:0000313" key="2">
    <source>
        <dbReference type="Proteomes" id="UP000829398"/>
    </source>
</evidence>
<protein>
    <submittedName>
        <fullName evidence="1">Uncharacterized protein</fullName>
    </submittedName>
</protein>
<sequence length="417" mass="46209">MNSLAFFLLSILLLSSLPPNYCSDINELFETWCKQHGKAYSSEQEKQQRLKIFEDNYAFVTQHNNMGNSSFTLSLNAFADLTHQEFKASFLGFSAASIDHDRRRNASVQSPGNLRDVPASIDWRKKGAVTEVKDQASCATGAIEGINKIVTGSLVSLSEQELIDCDRSYNSGCGGGLMDYAYQFVIKNHGIDTEKDYPYRGQAGQCNKQKLNRHIVTIDGYKDVPENNEKQLLQAVVAQPVSVGICGSERAFQLYSSGIFTGPCSTSLDHAVLIIGYDSENGVDYWIIKNSWGRSWGMNGYMHMQRNTGNSLGICGINMLASYPTKTGQNPPPSPPPVPLCVVRITVIAAPQTIQFVILSDTSALRLPSRFRYYGLTYNIICLQRLTGNVTAAEAIEMRGSSWKFGSWSSFIDAWFV</sequence>
<dbReference type="EMBL" id="CM039174">
    <property type="protein sequence ID" value="KAH9758874.1"/>
    <property type="molecule type" value="Genomic_DNA"/>
</dbReference>
<gene>
    <name evidence="1" type="ORF">KPL71_016827</name>
</gene>
<name>A0ACB8KWN5_CITSI</name>
<accession>A0ACB8KWN5</accession>